<gene>
    <name evidence="1" type="ORF">Glove_102g93</name>
</gene>
<proteinExistence type="predicted"/>
<organism evidence="1 2">
    <name type="scientific">Diversispora epigaea</name>
    <dbReference type="NCBI Taxonomy" id="1348612"/>
    <lineage>
        <taxon>Eukaryota</taxon>
        <taxon>Fungi</taxon>
        <taxon>Fungi incertae sedis</taxon>
        <taxon>Mucoromycota</taxon>
        <taxon>Glomeromycotina</taxon>
        <taxon>Glomeromycetes</taxon>
        <taxon>Diversisporales</taxon>
        <taxon>Diversisporaceae</taxon>
        <taxon>Diversispora</taxon>
    </lineage>
</organism>
<sequence>MRLQKYNNKRQQILVDKNKETETNEKFETNKESVKVKKKEEKEIEKKKNINISICNGNKKFLNGFTDGSSNGYVNKLTISSLISFMPSDSLAEMDKNSILRDEKKNVKKKKKFMRLQKYNNKRQQILVDKNKETETNEKFETNKESVKVKKKEEKEIEKKKNINISICNGNKKFLNGFTDGSSNGYVNKLTISSLISFMPSDSLAEMDKNSILTFEYNRQYAVYEYFIQLNDVLNHGKHQKYKQLIDDEDNIEKELKQRMAKYKGIEIEIILLELASNERNVITKEGKCEIDYEKIARNPDIPMEARYYLQPGKNQEGYWTFEHLMEQIKSKVIPIFETKFPNTTTVFTFDNSTNHAAYTKDALVMTSIKSTTFIDKNEQKIIQ</sequence>
<comment type="caution">
    <text evidence="1">The sequence shown here is derived from an EMBL/GenBank/DDBJ whole genome shotgun (WGS) entry which is preliminary data.</text>
</comment>
<evidence type="ECO:0000313" key="2">
    <source>
        <dbReference type="Proteomes" id="UP000266861"/>
    </source>
</evidence>
<keyword evidence="2" id="KW-1185">Reference proteome</keyword>
<dbReference type="EMBL" id="PQFF01000095">
    <property type="protein sequence ID" value="RHZ82962.1"/>
    <property type="molecule type" value="Genomic_DNA"/>
</dbReference>
<reference evidence="1 2" key="1">
    <citation type="submission" date="2018-08" db="EMBL/GenBank/DDBJ databases">
        <title>Genome and evolution of the arbuscular mycorrhizal fungus Diversispora epigaea (formerly Glomus versiforme) and its bacterial endosymbionts.</title>
        <authorList>
            <person name="Sun X."/>
            <person name="Fei Z."/>
            <person name="Harrison M."/>
        </authorList>
    </citation>
    <scope>NUCLEOTIDE SEQUENCE [LARGE SCALE GENOMIC DNA]</scope>
    <source>
        <strain evidence="1 2">IT104</strain>
    </source>
</reference>
<dbReference type="Proteomes" id="UP000266861">
    <property type="component" value="Unassembled WGS sequence"/>
</dbReference>
<dbReference type="OrthoDB" id="2431949at2759"/>
<name>A0A397J7E6_9GLOM</name>
<evidence type="ECO:0000313" key="1">
    <source>
        <dbReference type="EMBL" id="RHZ82962.1"/>
    </source>
</evidence>
<dbReference type="AlphaFoldDB" id="A0A397J7E6"/>
<protein>
    <submittedName>
        <fullName evidence="1">Uncharacterized protein</fullName>
    </submittedName>
</protein>
<accession>A0A397J7E6</accession>